<evidence type="ECO:0000313" key="3">
    <source>
        <dbReference type="Proteomes" id="UP000022910"/>
    </source>
</evidence>
<feature type="transmembrane region" description="Helical" evidence="1">
    <location>
        <begin position="265"/>
        <end position="287"/>
    </location>
</feature>
<reference evidence="2 3" key="1">
    <citation type="submission" date="2014-02" db="EMBL/GenBank/DDBJ databases">
        <title>Single nucleus genome sequencing reveals high similarity among nuclei of an endomycorrhizal fungus.</title>
        <authorList>
            <person name="Lin K."/>
            <person name="Geurts R."/>
            <person name="Zhang Z."/>
            <person name="Limpens E."/>
            <person name="Saunders D.G."/>
            <person name="Mu D."/>
            <person name="Pang E."/>
            <person name="Cao H."/>
            <person name="Cha H."/>
            <person name="Lin T."/>
            <person name="Zhou Q."/>
            <person name="Shang Y."/>
            <person name="Li Y."/>
            <person name="Ivanov S."/>
            <person name="Sharma T."/>
            <person name="Velzen R.V."/>
            <person name="Ruijter N.D."/>
            <person name="Aanen D.K."/>
            <person name="Win J."/>
            <person name="Kamoun S."/>
            <person name="Bisseling T."/>
            <person name="Huang S."/>
        </authorList>
    </citation>
    <scope>NUCLEOTIDE SEQUENCE [LARGE SCALE GENOMIC DNA]</scope>
    <source>
        <strain evidence="3">DAOM197198w</strain>
    </source>
</reference>
<feature type="transmembrane region" description="Helical" evidence="1">
    <location>
        <begin position="42"/>
        <end position="63"/>
    </location>
</feature>
<protein>
    <submittedName>
        <fullName evidence="2">Uncharacterized protein</fullName>
    </submittedName>
</protein>
<organism evidence="2 3">
    <name type="scientific">Rhizophagus irregularis (strain DAOM 197198w)</name>
    <name type="common">Glomus intraradices</name>
    <dbReference type="NCBI Taxonomy" id="1432141"/>
    <lineage>
        <taxon>Eukaryota</taxon>
        <taxon>Fungi</taxon>
        <taxon>Fungi incertae sedis</taxon>
        <taxon>Mucoromycota</taxon>
        <taxon>Glomeromycotina</taxon>
        <taxon>Glomeromycetes</taxon>
        <taxon>Glomerales</taxon>
        <taxon>Glomeraceae</taxon>
        <taxon>Rhizophagus</taxon>
    </lineage>
</organism>
<keyword evidence="1" id="KW-1133">Transmembrane helix</keyword>
<feature type="transmembrane region" description="Helical" evidence="1">
    <location>
        <begin position="208"/>
        <end position="228"/>
    </location>
</feature>
<keyword evidence="1" id="KW-0472">Membrane</keyword>
<keyword evidence="1" id="KW-0812">Transmembrane</keyword>
<comment type="caution">
    <text evidence="2">The sequence shown here is derived from an EMBL/GenBank/DDBJ whole genome shotgun (WGS) entry which is preliminary data.</text>
</comment>
<gene>
    <name evidence="2" type="ORF">RirG_095320</name>
</gene>
<evidence type="ECO:0000313" key="2">
    <source>
        <dbReference type="EMBL" id="EXX69521.1"/>
    </source>
</evidence>
<dbReference type="EMBL" id="JEMT01016825">
    <property type="protein sequence ID" value="EXX69521.1"/>
    <property type="molecule type" value="Genomic_DNA"/>
</dbReference>
<accession>A0A015LAF7</accession>
<dbReference type="Proteomes" id="UP000022910">
    <property type="component" value="Unassembled WGS sequence"/>
</dbReference>
<dbReference type="HOGENOM" id="CLU_921795_0_0_1"/>
<dbReference type="OrthoDB" id="2377933at2759"/>
<sequence length="302" mass="34103">MASAQHSPRHSYDFRSEESIRLGISSPKLANIHLSKNYDRKIIILLIVAPICILLFTCIPVFVDFHGVAADIYRFSEPIISLPLQYIIMTTSEVFNDQTQEGRNFISGLTEREFLNIWFLIGAALYAQGAGMHSTAIIAKHSIKDVISAHPEIVQQYPVINDVLYYFRHDLEHTAGHYIYAVGFVIITWAQIFAYRRQRHDGIDSLKGTLWWIAGGVLFGLLHGLVAIEFPSGPLVILIYVLLVGSFLALYLYRFKNLFTKGRRLVLQSYLIGYTVALVIILIWIAAVRGIKDRSSAGLFAD</sequence>
<proteinExistence type="predicted"/>
<feature type="transmembrane region" description="Helical" evidence="1">
    <location>
        <begin position="177"/>
        <end position="196"/>
    </location>
</feature>
<evidence type="ECO:0000256" key="1">
    <source>
        <dbReference type="SAM" id="Phobius"/>
    </source>
</evidence>
<name>A0A015LAF7_RHIIW</name>
<dbReference type="AlphaFoldDB" id="A0A015LAF7"/>
<feature type="transmembrane region" description="Helical" evidence="1">
    <location>
        <begin position="234"/>
        <end position="253"/>
    </location>
</feature>
<dbReference type="OMA" id="HYIAHYL"/>
<keyword evidence="3" id="KW-1185">Reference proteome</keyword>